<evidence type="ECO:0000313" key="2">
    <source>
        <dbReference type="Proteomes" id="UP000256708"/>
    </source>
</evidence>
<proteinExistence type="predicted"/>
<keyword evidence="2" id="KW-1185">Reference proteome</keyword>
<dbReference type="AlphaFoldDB" id="A0A3D8L8F3"/>
<organism evidence="1 2">
    <name type="scientific">Pontibacter diazotrophicus</name>
    <dbReference type="NCBI Taxonomy" id="1400979"/>
    <lineage>
        <taxon>Bacteria</taxon>
        <taxon>Pseudomonadati</taxon>
        <taxon>Bacteroidota</taxon>
        <taxon>Cytophagia</taxon>
        <taxon>Cytophagales</taxon>
        <taxon>Hymenobacteraceae</taxon>
        <taxon>Pontibacter</taxon>
    </lineage>
</organism>
<gene>
    <name evidence="1" type="ORF">DXT99_18130</name>
</gene>
<dbReference type="GO" id="GO:0016740">
    <property type="term" value="F:transferase activity"/>
    <property type="evidence" value="ECO:0007669"/>
    <property type="project" value="UniProtKB-KW"/>
</dbReference>
<evidence type="ECO:0000313" key="1">
    <source>
        <dbReference type="EMBL" id="RDV13689.1"/>
    </source>
</evidence>
<dbReference type="OrthoDB" id="9785375at2"/>
<comment type="caution">
    <text evidence="1">The sequence shown here is derived from an EMBL/GenBank/DDBJ whole genome shotgun (WGS) entry which is preliminary data.</text>
</comment>
<sequence>MSAPIPQEPLHTPVLFIIFNRARTAQKVFERIRQVKPKKLYVAADGPRQHVTTDAERCAETRRIVEQVDWDCEVKTLFQDQNLGCGIAPSRSISWLFEHEETGIILEDDCIPSMSFFWFCQEMLERHKHDTRIMHISGNNNLGGWRRDNDYSYYFSDKVNAWGWATWRRAWQLFDFNLGTYPEVKQKGYLNGIFLNKFEEKYRLGQLEKTFSNIQKGDVWDYQWEFAVYSNAGLCIVPEVNLVRNIGFDEDATHTFQLHHKKEEIPEKEMTFPLRHPRFVIRDIESDKRNFNNLIRNKMSAKLKSLFSFSL</sequence>
<name>A0A3D8L8F3_9BACT</name>
<dbReference type="InterPro" id="IPR029044">
    <property type="entry name" value="Nucleotide-diphossugar_trans"/>
</dbReference>
<keyword evidence="1" id="KW-0808">Transferase</keyword>
<dbReference type="SUPFAM" id="SSF53448">
    <property type="entry name" value="Nucleotide-diphospho-sugar transferases"/>
    <property type="match status" value="1"/>
</dbReference>
<accession>A0A3D8L8F3</accession>
<dbReference type="EMBL" id="QRGR01000021">
    <property type="protein sequence ID" value="RDV13689.1"/>
    <property type="molecule type" value="Genomic_DNA"/>
</dbReference>
<dbReference type="Proteomes" id="UP000256708">
    <property type="component" value="Unassembled WGS sequence"/>
</dbReference>
<protein>
    <submittedName>
        <fullName evidence="1">Nucleotide-diphospho-sugar transferase</fullName>
    </submittedName>
</protein>
<dbReference type="Gene3D" id="3.90.550.10">
    <property type="entry name" value="Spore Coat Polysaccharide Biosynthesis Protein SpsA, Chain A"/>
    <property type="match status" value="1"/>
</dbReference>
<dbReference type="RefSeq" id="WP_115566998.1">
    <property type="nucleotide sequence ID" value="NZ_QRGR01000021.1"/>
</dbReference>
<reference evidence="2" key="1">
    <citation type="submission" date="2018-08" db="EMBL/GenBank/DDBJ databases">
        <authorList>
            <person name="Liu Z.-W."/>
            <person name="Du Z.-J."/>
        </authorList>
    </citation>
    <scope>NUCLEOTIDE SEQUENCE [LARGE SCALE GENOMIC DNA]</scope>
    <source>
        <strain evidence="2">H4X</strain>
    </source>
</reference>